<dbReference type="RefSeq" id="WP_382208720.1">
    <property type="nucleotide sequence ID" value="NZ_JBHSZH010000002.1"/>
</dbReference>
<dbReference type="InterPro" id="IPR036390">
    <property type="entry name" value="WH_DNA-bd_sf"/>
</dbReference>
<proteinExistence type="predicted"/>
<dbReference type="EMBL" id="JBHSZH010000002">
    <property type="protein sequence ID" value="MFC7079202.1"/>
    <property type="molecule type" value="Genomic_DNA"/>
</dbReference>
<sequence>MTAGDDLILTVLGSQFDPLNKELQLSPGCIAVNIDYNNDYVGTRCRKLVEAGLLEKEGQYYSISEKGRAYLAGELDASELEDE</sequence>
<evidence type="ECO:0000313" key="1">
    <source>
        <dbReference type="EMBL" id="MFC7079202.1"/>
    </source>
</evidence>
<gene>
    <name evidence="1" type="ORF">ACFQJ6_02670</name>
</gene>
<dbReference type="InterPro" id="IPR036388">
    <property type="entry name" value="WH-like_DNA-bd_sf"/>
</dbReference>
<protein>
    <submittedName>
        <fullName evidence="1">MarR family transcriptional regulator</fullName>
    </submittedName>
</protein>
<dbReference type="SUPFAM" id="SSF46785">
    <property type="entry name" value="Winged helix' DNA-binding domain"/>
    <property type="match status" value="1"/>
</dbReference>
<name>A0ABD5WJA0_9EURY</name>
<evidence type="ECO:0000313" key="2">
    <source>
        <dbReference type="Proteomes" id="UP001596407"/>
    </source>
</evidence>
<dbReference type="Proteomes" id="UP001596407">
    <property type="component" value="Unassembled WGS sequence"/>
</dbReference>
<dbReference type="Gene3D" id="1.10.10.10">
    <property type="entry name" value="Winged helix-like DNA-binding domain superfamily/Winged helix DNA-binding domain"/>
    <property type="match status" value="1"/>
</dbReference>
<comment type="caution">
    <text evidence="1">The sequence shown here is derived from an EMBL/GenBank/DDBJ whole genome shotgun (WGS) entry which is preliminary data.</text>
</comment>
<accession>A0ABD5WJA0</accession>
<keyword evidence="2" id="KW-1185">Reference proteome</keyword>
<organism evidence="1 2">
    <name type="scientific">Halorussus caseinilyticus</name>
    <dbReference type="NCBI Taxonomy" id="3034025"/>
    <lineage>
        <taxon>Archaea</taxon>
        <taxon>Methanobacteriati</taxon>
        <taxon>Methanobacteriota</taxon>
        <taxon>Stenosarchaea group</taxon>
        <taxon>Halobacteria</taxon>
        <taxon>Halobacteriales</taxon>
        <taxon>Haladaptataceae</taxon>
        <taxon>Halorussus</taxon>
    </lineage>
</organism>
<dbReference type="AlphaFoldDB" id="A0ABD5WJA0"/>
<reference evidence="1 2" key="1">
    <citation type="journal article" date="2019" name="Int. J. Syst. Evol. Microbiol.">
        <title>The Global Catalogue of Microorganisms (GCM) 10K type strain sequencing project: providing services to taxonomists for standard genome sequencing and annotation.</title>
        <authorList>
            <consortium name="The Broad Institute Genomics Platform"/>
            <consortium name="The Broad Institute Genome Sequencing Center for Infectious Disease"/>
            <person name="Wu L."/>
            <person name="Ma J."/>
        </authorList>
    </citation>
    <scope>NUCLEOTIDE SEQUENCE [LARGE SCALE GENOMIC DNA]</scope>
    <source>
        <strain evidence="1 2">DT72</strain>
    </source>
</reference>